<dbReference type="SMART" id="SM00267">
    <property type="entry name" value="GGDEF"/>
    <property type="match status" value="1"/>
</dbReference>
<dbReference type="CDD" id="cd01949">
    <property type="entry name" value="GGDEF"/>
    <property type="match status" value="1"/>
</dbReference>
<feature type="transmembrane region" description="Helical" evidence="1">
    <location>
        <begin position="158"/>
        <end position="176"/>
    </location>
</feature>
<dbReference type="PROSITE" id="PS50887">
    <property type="entry name" value="GGDEF"/>
    <property type="match status" value="1"/>
</dbReference>
<dbReference type="PANTHER" id="PTHR45138:SF9">
    <property type="entry name" value="DIGUANYLATE CYCLASE DGCM-RELATED"/>
    <property type="match status" value="1"/>
</dbReference>
<dbReference type="Pfam" id="PF00990">
    <property type="entry name" value="GGDEF"/>
    <property type="match status" value="1"/>
</dbReference>
<keyword evidence="4" id="KW-1185">Reference proteome</keyword>
<gene>
    <name evidence="3" type="ORF">LX12_003419</name>
</gene>
<dbReference type="Gene3D" id="3.30.70.270">
    <property type="match status" value="1"/>
</dbReference>
<evidence type="ECO:0000313" key="4">
    <source>
        <dbReference type="Proteomes" id="UP001205740"/>
    </source>
</evidence>
<dbReference type="EMBL" id="JAMTCG010000006">
    <property type="protein sequence ID" value="MCP2162215.1"/>
    <property type="molecule type" value="Genomic_DNA"/>
</dbReference>
<reference evidence="3 4" key="1">
    <citation type="submission" date="2022-06" db="EMBL/GenBank/DDBJ databases">
        <title>Genomic Encyclopedia of Archaeal and Bacterial Type Strains, Phase II (KMG-II): from individual species to whole genera.</title>
        <authorList>
            <person name="Goeker M."/>
        </authorList>
    </citation>
    <scope>NUCLEOTIDE SEQUENCE [LARGE SCALE GENOMIC DNA]</scope>
    <source>
        <strain evidence="3 4">DSM 45037</strain>
    </source>
</reference>
<evidence type="ECO:0000259" key="2">
    <source>
        <dbReference type="PROSITE" id="PS50887"/>
    </source>
</evidence>
<dbReference type="InterPro" id="IPR000160">
    <property type="entry name" value="GGDEF_dom"/>
</dbReference>
<keyword evidence="1" id="KW-0812">Transmembrane</keyword>
<dbReference type="RefSeq" id="WP_253655777.1">
    <property type="nucleotide sequence ID" value="NZ_BAAAOE010000005.1"/>
</dbReference>
<keyword evidence="1" id="KW-1133">Transmembrane helix</keyword>
<protein>
    <submittedName>
        <fullName evidence="3">Diguanylate cyclase (GGDEF) domain-containing protein</fullName>
    </submittedName>
</protein>
<feature type="domain" description="GGDEF" evidence="2">
    <location>
        <begin position="251"/>
        <end position="382"/>
    </location>
</feature>
<name>A0ABT1H4R1_9NOCA</name>
<proteinExistence type="predicted"/>
<evidence type="ECO:0000313" key="3">
    <source>
        <dbReference type="EMBL" id="MCP2162215.1"/>
    </source>
</evidence>
<keyword evidence="1" id="KW-0472">Membrane</keyword>
<feature type="transmembrane region" description="Helical" evidence="1">
    <location>
        <begin position="188"/>
        <end position="211"/>
    </location>
</feature>
<organism evidence="3 4">
    <name type="scientific">Williamsia serinedens</name>
    <dbReference type="NCBI Taxonomy" id="391736"/>
    <lineage>
        <taxon>Bacteria</taxon>
        <taxon>Bacillati</taxon>
        <taxon>Actinomycetota</taxon>
        <taxon>Actinomycetes</taxon>
        <taxon>Mycobacteriales</taxon>
        <taxon>Nocardiaceae</taxon>
        <taxon>Williamsia</taxon>
    </lineage>
</organism>
<dbReference type="InterPro" id="IPR043128">
    <property type="entry name" value="Rev_trsase/Diguanyl_cyclase"/>
</dbReference>
<feature type="transmembrane region" description="Helical" evidence="1">
    <location>
        <begin position="82"/>
        <end position="101"/>
    </location>
</feature>
<sequence>MNSQAVVRRAAAGPTPRPSFRQLLWRWLVDDFDYRYVIEHHSLRPLYHPMRAILAGNTALLAICAMLLLGSEEGPSTSAGVVWVWIVFAVQMVVIVGLLFVRKSFLTRHARVCLVGFGIFADVGLTSVLFLYTPMISAFACVFFVVNSALCTFLVSSRWLLVHTAYVTVVIVVCALRLEAAGTFDTRAVIAGTIVILAAVDGIPAVAHFAWSTLSADSRQAIRDPLTGLLNRRGADVSVEPLWSTAAAAGHAVAVLVVDVDDFKRINDNHGHDEGDRTLRRIAGTLSTAVGDGVLARTGGEEFTVYLAGVPDELRRRIDTVPHVVGDDRSIGCTISVGAAIIPAPTVAGSGLGVVLPALRTADTLMYEAKQRGGGRAMTTVVGD</sequence>
<dbReference type="Proteomes" id="UP001205740">
    <property type="component" value="Unassembled WGS sequence"/>
</dbReference>
<feature type="transmembrane region" description="Helical" evidence="1">
    <location>
        <begin position="113"/>
        <end position="146"/>
    </location>
</feature>
<dbReference type="NCBIfam" id="TIGR00254">
    <property type="entry name" value="GGDEF"/>
    <property type="match status" value="1"/>
</dbReference>
<feature type="transmembrane region" description="Helical" evidence="1">
    <location>
        <begin position="52"/>
        <end position="70"/>
    </location>
</feature>
<evidence type="ECO:0000256" key="1">
    <source>
        <dbReference type="SAM" id="Phobius"/>
    </source>
</evidence>
<accession>A0ABT1H4R1</accession>
<dbReference type="PANTHER" id="PTHR45138">
    <property type="entry name" value="REGULATORY COMPONENTS OF SENSORY TRANSDUCTION SYSTEM"/>
    <property type="match status" value="1"/>
</dbReference>
<dbReference type="InterPro" id="IPR029787">
    <property type="entry name" value="Nucleotide_cyclase"/>
</dbReference>
<comment type="caution">
    <text evidence="3">The sequence shown here is derived from an EMBL/GenBank/DDBJ whole genome shotgun (WGS) entry which is preliminary data.</text>
</comment>
<dbReference type="InterPro" id="IPR050469">
    <property type="entry name" value="Diguanylate_Cyclase"/>
</dbReference>
<dbReference type="SUPFAM" id="SSF55073">
    <property type="entry name" value="Nucleotide cyclase"/>
    <property type="match status" value="1"/>
</dbReference>